<dbReference type="SUPFAM" id="SSF52833">
    <property type="entry name" value="Thioredoxin-like"/>
    <property type="match status" value="1"/>
</dbReference>
<name>A0A1G2KYX3_9BACT</name>
<dbReference type="Pfam" id="PF00462">
    <property type="entry name" value="Glutaredoxin"/>
    <property type="match status" value="1"/>
</dbReference>
<dbReference type="GO" id="GO:0045454">
    <property type="term" value="P:cell redox homeostasis"/>
    <property type="evidence" value="ECO:0007669"/>
    <property type="project" value="TreeGrafter"/>
</dbReference>
<dbReference type="PROSITE" id="PS51354">
    <property type="entry name" value="GLUTAREDOXIN_2"/>
    <property type="match status" value="1"/>
</dbReference>
<sequence length="78" mass="8621">MSHVTIYTTPTCVYCKMAKEFFKEHTIEYIEKNAATDAQAREEAIQKSGQMGVPVIDIDGKIIVGFDKPALSEALGIK</sequence>
<dbReference type="PANTHER" id="PTHR34386">
    <property type="entry name" value="GLUTAREDOXIN"/>
    <property type="match status" value="1"/>
</dbReference>
<evidence type="ECO:0000313" key="2">
    <source>
        <dbReference type="EMBL" id="OHA04647.1"/>
    </source>
</evidence>
<dbReference type="AlphaFoldDB" id="A0A1G2KYX3"/>
<accession>A0A1G2KYX3</accession>
<organism evidence="2 3">
    <name type="scientific">Candidatus Sungbacteria bacterium RIFCSPLOWO2_01_FULL_47_10</name>
    <dbReference type="NCBI Taxonomy" id="1802276"/>
    <lineage>
        <taxon>Bacteria</taxon>
        <taxon>Candidatus Sungiibacteriota</taxon>
    </lineage>
</organism>
<dbReference type="InterPro" id="IPR036249">
    <property type="entry name" value="Thioredoxin-like_sf"/>
</dbReference>
<comment type="caution">
    <text evidence="2">The sequence shown here is derived from an EMBL/GenBank/DDBJ whole genome shotgun (WGS) entry which is preliminary data.</text>
</comment>
<dbReference type="EMBL" id="MHQO01000072">
    <property type="protein sequence ID" value="OHA04647.1"/>
    <property type="molecule type" value="Genomic_DNA"/>
</dbReference>
<feature type="domain" description="Glutaredoxin" evidence="1">
    <location>
        <begin position="4"/>
        <end position="63"/>
    </location>
</feature>
<dbReference type="PANTHER" id="PTHR34386:SF1">
    <property type="entry name" value="GLUTAREDOXIN-LIKE PROTEIN NRDH"/>
    <property type="match status" value="1"/>
</dbReference>
<dbReference type="GO" id="GO:0009055">
    <property type="term" value="F:electron transfer activity"/>
    <property type="evidence" value="ECO:0007669"/>
    <property type="project" value="TreeGrafter"/>
</dbReference>
<reference evidence="2 3" key="1">
    <citation type="journal article" date="2016" name="Nat. Commun.">
        <title>Thousands of microbial genomes shed light on interconnected biogeochemical processes in an aquifer system.</title>
        <authorList>
            <person name="Anantharaman K."/>
            <person name="Brown C.T."/>
            <person name="Hug L.A."/>
            <person name="Sharon I."/>
            <person name="Castelle C.J."/>
            <person name="Probst A.J."/>
            <person name="Thomas B.C."/>
            <person name="Singh A."/>
            <person name="Wilkins M.J."/>
            <person name="Karaoz U."/>
            <person name="Brodie E.L."/>
            <person name="Williams K.H."/>
            <person name="Hubbard S.S."/>
            <person name="Banfield J.F."/>
        </authorList>
    </citation>
    <scope>NUCLEOTIDE SEQUENCE [LARGE SCALE GENOMIC DNA]</scope>
</reference>
<dbReference type="Gene3D" id="3.40.30.10">
    <property type="entry name" value="Glutaredoxin"/>
    <property type="match status" value="1"/>
</dbReference>
<gene>
    <name evidence="2" type="ORF">A2934_02715</name>
</gene>
<dbReference type="Proteomes" id="UP000177982">
    <property type="component" value="Unassembled WGS sequence"/>
</dbReference>
<proteinExistence type="predicted"/>
<evidence type="ECO:0000313" key="3">
    <source>
        <dbReference type="Proteomes" id="UP000177982"/>
    </source>
</evidence>
<evidence type="ECO:0000259" key="1">
    <source>
        <dbReference type="Pfam" id="PF00462"/>
    </source>
</evidence>
<dbReference type="InterPro" id="IPR051548">
    <property type="entry name" value="Grx-like_ET"/>
</dbReference>
<protein>
    <submittedName>
        <fullName evidence="2">NrdH-redoxin</fullName>
    </submittedName>
</protein>
<dbReference type="CDD" id="cd02976">
    <property type="entry name" value="NrdH"/>
    <property type="match status" value="1"/>
</dbReference>
<dbReference type="InterPro" id="IPR002109">
    <property type="entry name" value="Glutaredoxin"/>
</dbReference>